<dbReference type="AlphaFoldDB" id="A0AAD5WUP3"/>
<dbReference type="GO" id="GO:0005634">
    <property type="term" value="C:nucleus"/>
    <property type="evidence" value="ECO:0007669"/>
    <property type="project" value="UniProtKB-SubCell"/>
</dbReference>
<dbReference type="GO" id="GO:0000981">
    <property type="term" value="F:DNA-binding transcription factor activity, RNA polymerase II-specific"/>
    <property type="evidence" value="ECO:0007669"/>
    <property type="project" value="InterPro"/>
</dbReference>
<reference evidence="8" key="1">
    <citation type="submission" date="2022-07" db="EMBL/GenBank/DDBJ databases">
        <title>Draft genome sequence of Zalerion maritima ATCC 34329, a (micro)plastics degrading marine fungus.</title>
        <authorList>
            <person name="Paco A."/>
            <person name="Goncalves M.F.M."/>
            <person name="Rocha-Santos T.A.P."/>
            <person name="Alves A."/>
        </authorList>
    </citation>
    <scope>NUCLEOTIDE SEQUENCE</scope>
    <source>
        <strain evidence="8">ATCC 34329</strain>
    </source>
</reference>
<organism evidence="8 9">
    <name type="scientific">Zalerion maritima</name>
    <dbReference type="NCBI Taxonomy" id="339359"/>
    <lineage>
        <taxon>Eukaryota</taxon>
        <taxon>Fungi</taxon>
        <taxon>Dikarya</taxon>
        <taxon>Ascomycota</taxon>
        <taxon>Pezizomycotina</taxon>
        <taxon>Sordariomycetes</taxon>
        <taxon>Lulworthiomycetidae</taxon>
        <taxon>Lulworthiales</taxon>
        <taxon>Lulworthiaceae</taxon>
        <taxon>Zalerion</taxon>
    </lineage>
</organism>
<dbReference type="GO" id="GO:0008270">
    <property type="term" value="F:zinc ion binding"/>
    <property type="evidence" value="ECO:0007669"/>
    <property type="project" value="InterPro"/>
</dbReference>
<dbReference type="GO" id="GO:0003677">
    <property type="term" value="F:DNA binding"/>
    <property type="evidence" value="ECO:0007669"/>
    <property type="project" value="InterPro"/>
</dbReference>
<dbReference type="SUPFAM" id="SSF57701">
    <property type="entry name" value="Zn2/Cys6 DNA-binding domain"/>
    <property type="match status" value="1"/>
</dbReference>
<keyword evidence="2" id="KW-0479">Metal-binding</keyword>
<dbReference type="SMART" id="SM00906">
    <property type="entry name" value="Fungal_trans"/>
    <property type="match status" value="1"/>
</dbReference>
<comment type="subcellular location">
    <subcellularLocation>
        <location evidence="1">Nucleus</location>
    </subcellularLocation>
</comment>
<evidence type="ECO:0000313" key="8">
    <source>
        <dbReference type="EMBL" id="KAJ2903711.1"/>
    </source>
</evidence>
<dbReference type="CDD" id="cd00067">
    <property type="entry name" value="GAL4"/>
    <property type="match status" value="1"/>
</dbReference>
<accession>A0AAD5WUP3</accession>
<feature type="region of interest" description="Disordered" evidence="6">
    <location>
        <begin position="22"/>
        <end position="51"/>
    </location>
</feature>
<dbReference type="Pfam" id="PF04082">
    <property type="entry name" value="Fungal_trans"/>
    <property type="match status" value="1"/>
</dbReference>
<evidence type="ECO:0000256" key="4">
    <source>
        <dbReference type="ARBA" id="ARBA00023163"/>
    </source>
</evidence>
<keyword evidence="5" id="KW-0539">Nucleus</keyword>
<keyword evidence="9" id="KW-1185">Reference proteome</keyword>
<feature type="domain" description="Zn(2)-C6 fungal-type" evidence="7">
    <location>
        <begin position="56"/>
        <end position="91"/>
    </location>
</feature>
<dbReference type="InterPro" id="IPR036864">
    <property type="entry name" value="Zn2-C6_fun-type_DNA-bd_sf"/>
</dbReference>
<evidence type="ECO:0000256" key="6">
    <source>
        <dbReference type="SAM" id="MobiDB-lite"/>
    </source>
</evidence>
<keyword evidence="3" id="KW-0805">Transcription regulation</keyword>
<sequence>MEPMDTDQKPVLTPLTQAAVAALSATPPAIDTSNNSPSQHSPASGSAPIKRRSPIACRRCRRMRSKCIHDKATPPCKACNEAGLGAEECVFPLRGQADHDRDYRHPRMRAEKINKRDPAKIRREILDAPIVKPPIPVVSRTLKGVDEWDQLPPVPNIIEGVIKFTKVYFQLGFIPKELFVQRLQTDPRSISVFWLMSLLSTAARWTPSLVERYGKGVGVNAAEYFMERASQLVVHEVYKGPSLERLQGFYLLSIAQQGSAEAHKSYINLGIAIRMASLMQLHREESYLLLPEYNTQERRITLESARRTLWMLYSQDNLHSGPRSPVSLGAGDITTLLPCTEEQFALGVEPDQRAALEDTPPGQAQPELCEGPRSLFASLMQVHHYWGLISRRVVARNKSSRPWEPDSDYARMATRLRNWETNLPNEHTWSVYLLTGHKAAGQDLAYLGVTMVTRLCNIVLRRAYLQDMIYPDRESPEHHEFFSEMAGELFCDVRNMYEQIDTQFRERQPDESVGAQMASFCVYSCALLAVYLQKFPKACPDPNIAREGPTMFQRTIAILEESKKTWPLALRWLDGLRKFSGNTNAGIQEGTMADGKEPMPNALGKASMEKRSILQTPPTNPQQLPQHQNGESFVEPLRLPAPIQGAPRQHPPMPHGQPHPHAQSPCLGQAHPSRAQNVPGQSRGPRTNGLGLLLEAFDTQGPNQPRVHSQHQTGSVIPDSFCVPMPGSSAQPMPLNPATDGYDTELQIYSSWNNVNQNVNAVSSGPIYTGY</sequence>
<dbReference type="PROSITE" id="PS50048">
    <property type="entry name" value="ZN2_CY6_FUNGAL_2"/>
    <property type="match status" value="1"/>
</dbReference>
<evidence type="ECO:0000256" key="5">
    <source>
        <dbReference type="ARBA" id="ARBA00023242"/>
    </source>
</evidence>
<evidence type="ECO:0000259" key="7">
    <source>
        <dbReference type="PROSITE" id="PS50048"/>
    </source>
</evidence>
<dbReference type="InterPro" id="IPR050815">
    <property type="entry name" value="TF_fung"/>
</dbReference>
<keyword evidence="4" id="KW-0804">Transcription</keyword>
<dbReference type="InterPro" id="IPR001138">
    <property type="entry name" value="Zn2Cys6_DnaBD"/>
</dbReference>
<feature type="compositionally biased region" description="Polar residues" evidence="6">
    <location>
        <begin position="31"/>
        <end position="44"/>
    </location>
</feature>
<dbReference type="PANTHER" id="PTHR47338">
    <property type="entry name" value="ZN(II)2CYS6 TRANSCRIPTION FACTOR (EUROFUNG)-RELATED"/>
    <property type="match status" value="1"/>
</dbReference>
<evidence type="ECO:0000256" key="1">
    <source>
        <dbReference type="ARBA" id="ARBA00004123"/>
    </source>
</evidence>
<dbReference type="EMBL" id="JAKWBI020000073">
    <property type="protein sequence ID" value="KAJ2903711.1"/>
    <property type="molecule type" value="Genomic_DNA"/>
</dbReference>
<evidence type="ECO:0000256" key="3">
    <source>
        <dbReference type="ARBA" id="ARBA00023015"/>
    </source>
</evidence>
<dbReference type="Gene3D" id="4.10.240.10">
    <property type="entry name" value="Zn(2)-C6 fungal-type DNA-binding domain"/>
    <property type="match status" value="1"/>
</dbReference>
<evidence type="ECO:0000313" key="9">
    <source>
        <dbReference type="Proteomes" id="UP001201980"/>
    </source>
</evidence>
<dbReference type="CDD" id="cd12148">
    <property type="entry name" value="fungal_TF_MHR"/>
    <property type="match status" value="1"/>
</dbReference>
<dbReference type="PANTHER" id="PTHR47338:SF5">
    <property type="entry name" value="ZN(II)2CYS6 TRANSCRIPTION FACTOR (EUROFUNG)"/>
    <property type="match status" value="1"/>
</dbReference>
<name>A0AAD5WUP3_9PEZI</name>
<dbReference type="InterPro" id="IPR007219">
    <property type="entry name" value="XnlR_reg_dom"/>
</dbReference>
<comment type="caution">
    <text evidence="8">The sequence shown here is derived from an EMBL/GenBank/DDBJ whole genome shotgun (WGS) entry which is preliminary data.</text>
</comment>
<gene>
    <name evidence="8" type="ORF">MKZ38_009449</name>
</gene>
<proteinExistence type="predicted"/>
<protein>
    <recommendedName>
        <fullName evidence="7">Zn(2)-C6 fungal-type domain-containing protein</fullName>
    </recommendedName>
</protein>
<feature type="region of interest" description="Disordered" evidence="6">
    <location>
        <begin position="642"/>
        <end position="689"/>
    </location>
</feature>
<evidence type="ECO:0000256" key="2">
    <source>
        <dbReference type="ARBA" id="ARBA00022723"/>
    </source>
</evidence>
<dbReference type="GO" id="GO:0006351">
    <property type="term" value="P:DNA-templated transcription"/>
    <property type="evidence" value="ECO:0007669"/>
    <property type="project" value="InterPro"/>
</dbReference>
<dbReference type="Proteomes" id="UP001201980">
    <property type="component" value="Unassembled WGS sequence"/>
</dbReference>